<name>A0ACB8DX10_DERSI</name>
<gene>
    <name evidence="1" type="ORF">HPB49_007329</name>
</gene>
<evidence type="ECO:0000313" key="2">
    <source>
        <dbReference type="Proteomes" id="UP000821865"/>
    </source>
</evidence>
<comment type="caution">
    <text evidence="1">The sequence shown here is derived from an EMBL/GenBank/DDBJ whole genome shotgun (WGS) entry which is preliminary data.</text>
</comment>
<evidence type="ECO:0000313" key="1">
    <source>
        <dbReference type="EMBL" id="KAH7978908.1"/>
    </source>
</evidence>
<accession>A0ACB8DX10</accession>
<sequence length="694" mass="78116">MEIKVGARFVSYDEFDRALRKLQRQTNALFVKKTTKSVEVVKAHLASGAVGLDRKLKFANATFTCKHSGNHRTRGTGIRPNQRTMKNDCAAGIVIAARRASQELELTCVMLEHNHETTSDMFASYPESRKLNDNEAKLVHPLLEMNVPPSLIVQKLKEDTARTNVVIVDKDFTEIAAIRETFHSRPAVQLCQFHVMKAFRAASGKLAHSAEERERLVASFSEMVNAPNPEKFEEAQTDYLRHANAQACTYFEKNWRNIPNMWARHLCDKEFTAGDNTTNRVESHNTKIKQILSSSDKLHEALRGVVKLSSALTQEARHRACVVKTSTFYSYDASILLTEFVGEATASKVLDHGYIIDEADVEVQPELLPSGLLDYRVQMRQLLPYFSGDAWLLLTSAGERSLTAEEALEMFFSLPDGSESDVSSDSGDEFIVPSTSALAPIESSENDENIEPPPKKIPKKAYVRKKKPRKARAKPIDHDSDHEEEEDDSLSAGWIAGQPCDIPVSIAENPPTYSKKLNVDCSACDAFSLYFDEEVWKMIVEETNLYALQRMMPNWRTLTLLLRLRERGVFACGTFRSNKKDLPQEVKVDNKFKRGSFLYRSKGPVSVYQWRDSKNVHVMSNYHDPQEEATVERKLPCGKKIQVTCPKALRRKRGTGLQTQTSNLKFPLGILRSSVGLPASSVPLTLLGRSRSVD</sequence>
<protein>
    <submittedName>
        <fullName evidence="1">Uncharacterized protein</fullName>
    </submittedName>
</protein>
<organism evidence="1 2">
    <name type="scientific">Dermacentor silvarum</name>
    <name type="common">Tick</name>
    <dbReference type="NCBI Taxonomy" id="543639"/>
    <lineage>
        <taxon>Eukaryota</taxon>
        <taxon>Metazoa</taxon>
        <taxon>Ecdysozoa</taxon>
        <taxon>Arthropoda</taxon>
        <taxon>Chelicerata</taxon>
        <taxon>Arachnida</taxon>
        <taxon>Acari</taxon>
        <taxon>Parasitiformes</taxon>
        <taxon>Ixodida</taxon>
        <taxon>Ixodoidea</taxon>
        <taxon>Ixodidae</taxon>
        <taxon>Rhipicephalinae</taxon>
        <taxon>Dermacentor</taxon>
    </lineage>
</organism>
<proteinExistence type="predicted"/>
<dbReference type="Proteomes" id="UP000821865">
    <property type="component" value="Chromosome 1"/>
</dbReference>
<keyword evidence="2" id="KW-1185">Reference proteome</keyword>
<reference evidence="1" key="1">
    <citation type="submission" date="2020-05" db="EMBL/GenBank/DDBJ databases">
        <title>Large-scale comparative analyses of tick genomes elucidate their genetic diversity and vector capacities.</title>
        <authorList>
            <person name="Jia N."/>
            <person name="Wang J."/>
            <person name="Shi W."/>
            <person name="Du L."/>
            <person name="Sun Y."/>
            <person name="Zhan W."/>
            <person name="Jiang J."/>
            <person name="Wang Q."/>
            <person name="Zhang B."/>
            <person name="Ji P."/>
            <person name="Sakyi L.B."/>
            <person name="Cui X."/>
            <person name="Yuan T."/>
            <person name="Jiang B."/>
            <person name="Yang W."/>
            <person name="Lam T.T.-Y."/>
            <person name="Chang Q."/>
            <person name="Ding S."/>
            <person name="Wang X."/>
            <person name="Zhu J."/>
            <person name="Ruan X."/>
            <person name="Zhao L."/>
            <person name="Wei J."/>
            <person name="Que T."/>
            <person name="Du C."/>
            <person name="Cheng J."/>
            <person name="Dai P."/>
            <person name="Han X."/>
            <person name="Huang E."/>
            <person name="Gao Y."/>
            <person name="Liu J."/>
            <person name="Shao H."/>
            <person name="Ye R."/>
            <person name="Li L."/>
            <person name="Wei W."/>
            <person name="Wang X."/>
            <person name="Wang C."/>
            <person name="Yang T."/>
            <person name="Huo Q."/>
            <person name="Li W."/>
            <person name="Guo W."/>
            <person name="Chen H."/>
            <person name="Zhou L."/>
            <person name="Ni X."/>
            <person name="Tian J."/>
            <person name="Zhou Y."/>
            <person name="Sheng Y."/>
            <person name="Liu T."/>
            <person name="Pan Y."/>
            <person name="Xia L."/>
            <person name="Li J."/>
            <person name="Zhao F."/>
            <person name="Cao W."/>
        </authorList>
    </citation>
    <scope>NUCLEOTIDE SEQUENCE</scope>
    <source>
        <strain evidence="1">Dsil-2018</strain>
    </source>
</reference>
<dbReference type="EMBL" id="CM023470">
    <property type="protein sequence ID" value="KAH7978908.1"/>
    <property type="molecule type" value="Genomic_DNA"/>
</dbReference>